<dbReference type="Pfam" id="PF15953">
    <property type="entry name" value="PDU_like"/>
    <property type="match status" value="1"/>
</dbReference>
<protein>
    <submittedName>
        <fullName evidence="2">Propanediol utilization microcompartment protein PduM</fullName>
    </submittedName>
</protein>
<evidence type="ECO:0000313" key="2">
    <source>
        <dbReference type="EMBL" id="HAE6988355.1"/>
    </source>
</evidence>
<dbReference type="Proteomes" id="UP000008185">
    <property type="component" value="Chromosome"/>
</dbReference>
<sequence>MNGETLQRIVEEIVSRLQRRAQSTATLSVTQLRDADCPALFCQHASLRILLVDLPLLGQLADAETDDAAARKIHDALAFGIRVQLSLHSQLLPVIPVKKLARLPLVFTDERGLPLILHAGSVLSYRDVALLSRGRMVVHRKCIVTAMARDAANARNIQLIKQE</sequence>
<gene>
    <name evidence="1" type="primary">pduM</name>
    <name evidence="1" type="ordered locus">SPA0823</name>
    <name evidence="2" type="ORF">GNB70_004161</name>
</gene>
<organism evidence="1 3">
    <name type="scientific">Salmonella paratyphi A (strain ATCC 9150 / SARB42)</name>
    <dbReference type="NCBI Taxonomy" id="295319"/>
    <lineage>
        <taxon>Bacteria</taxon>
        <taxon>Pseudomonadati</taxon>
        <taxon>Pseudomonadota</taxon>
        <taxon>Gammaproteobacteria</taxon>
        <taxon>Enterobacterales</taxon>
        <taxon>Enterobacteriaceae</taxon>
        <taxon>Salmonella</taxon>
    </lineage>
</organism>
<reference evidence="1 3" key="1">
    <citation type="journal article" date="2004" name="Nat. Genet.">
        <title>Comparison of genome degradation in Paratyphi A and Typhi, human-restricted serovars of Salmonella enterica that cause typhoid.</title>
        <authorList>
            <person name="McClelland M."/>
            <person name="Sanderson K.E."/>
            <person name="Clifton S.W."/>
            <person name="Latreille P."/>
            <person name="Porwollik S."/>
            <person name="Sabo A."/>
            <person name="Meyer R."/>
            <person name="Bieri T."/>
            <person name="Ozersky P."/>
            <person name="McLellan M."/>
            <person name="Harkins C.R."/>
            <person name="Wang C."/>
            <person name="Nguyen C."/>
            <person name="Berghoff A."/>
            <person name="Elliott G."/>
            <person name="Kohlberg S."/>
            <person name="Strong C."/>
            <person name="Du F."/>
            <person name="Carter J."/>
            <person name="Kremizki C."/>
            <person name="Layman D."/>
            <person name="Leonard S."/>
            <person name="Sun H."/>
            <person name="Fulton L."/>
            <person name="Nash W."/>
            <person name="Miner T."/>
            <person name="Minx P."/>
            <person name="Delehaunty K."/>
            <person name="Fronick C."/>
            <person name="Magrini V."/>
            <person name="Nhan M."/>
            <person name="Warren W."/>
            <person name="Florea L."/>
            <person name="Spieth J."/>
            <person name="Wilson R.K."/>
        </authorList>
    </citation>
    <scope>NUCLEOTIDE SEQUENCE [LARGE SCALE GENOMIC DNA]</scope>
    <source>
        <strain evidence="1">ATCC 9150</strain>
        <strain evidence="3">ATCC 9150 / SARB42</strain>
    </source>
</reference>
<accession>A0A0H2WNK8</accession>
<dbReference type="NCBIfam" id="TIGR04493">
    <property type="entry name" value="microcomp_PduM"/>
    <property type="match status" value="1"/>
</dbReference>
<dbReference type="NCBIfam" id="NF011957">
    <property type="entry name" value="PRK15428.1"/>
    <property type="match status" value="1"/>
</dbReference>
<reference evidence="2" key="3">
    <citation type="submission" date="2018-07" db="EMBL/GenBank/DDBJ databases">
        <authorList>
            <consortium name="NCBI Pathogen Detection Project"/>
        </authorList>
    </citation>
    <scope>NUCLEOTIDE SEQUENCE</scope>
    <source>
        <strain evidence="2">ATCC 9150</strain>
    </source>
</reference>
<dbReference type="InterPro" id="IPR030992">
    <property type="entry name" value="PduM"/>
</dbReference>
<evidence type="ECO:0000313" key="3">
    <source>
        <dbReference type="Proteomes" id="UP000008185"/>
    </source>
</evidence>
<evidence type="ECO:0000313" key="1">
    <source>
        <dbReference type="EMBL" id="AAV76813.1"/>
    </source>
</evidence>
<dbReference type="AlphaFoldDB" id="A0A0H2WNK8"/>
<dbReference type="RefSeq" id="WP_001012967.1">
    <property type="nucleotide sequence ID" value="NC_006511.1"/>
</dbReference>
<proteinExistence type="predicted"/>
<dbReference type="GO" id="GO:0005198">
    <property type="term" value="F:structural molecule activity"/>
    <property type="evidence" value="ECO:0007669"/>
    <property type="project" value="InterPro"/>
</dbReference>
<reference evidence="2" key="2">
    <citation type="journal article" date="2018" name="Genome Biol.">
        <title>SKESA: strategic k-mer extension for scrupulous assemblies.</title>
        <authorList>
            <person name="Souvorov A."/>
            <person name="Agarwala R."/>
            <person name="Lipman D.J."/>
        </authorList>
    </citation>
    <scope>NUCLEOTIDE SEQUENCE</scope>
    <source>
        <strain evidence="2">ATCC 9150</strain>
    </source>
</reference>
<name>A0A0H2WNK8_SALPA</name>
<dbReference type="EMBL" id="CP000026">
    <property type="protein sequence ID" value="AAV76813.1"/>
    <property type="molecule type" value="Genomic_DNA"/>
</dbReference>
<dbReference type="HOGENOM" id="CLU_137852_0_0_6"/>
<dbReference type="EMBL" id="DAASTS010000028">
    <property type="protein sequence ID" value="HAE6988355.1"/>
    <property type="molecule type" value="Genomic_DNA"/>
</dbReference>
<dbReference type="KEGG" id="spt:SPA0823"/>